<dbReference type="Proteomes" id="UP001500582">
    <property type="component" value="Unassembled WGS sequence"/>
</dbReference>
<dbReference type="EMBL" id="BAABFT010000025">
    <property type="protein sequence ID" value="GAA4340476.1"/>
    <property type="molecule type" value="Genomic_DNA"/>
</dbReference>
<organism evidence="1 2">
    <name type="scientific">Mucilaginibacter gynuensis</name>
    <dbReference type="NCBI Taxonomy" id="1302236"/>
    <lineage>
        <taxon>Bacteria</taxon>
        <taxon>Pseudomonadati</taxon>
        <taxon>Bacteroidota</taxon>
        <taxon>Sphingobacteriia</taxon>
        <taxon>Sphingobacteriales</taxon>
        <taxon>Sphingobacteriaceae</taxon>
        <taxon>Mucilaginibacter</taxon>
    </lineage>
</organism>
<proteinExistence type="predicted"/>
<evidence type="ECO:0000313" key="1">
    <source>
        <dbReference type="EMBL" id="GAA4340476.1"/>
    </source>
</evidence>
<sequence length="141" mass="16857">MIDAKSYTAFVKRYYSFLISEFDFIVSSEKVRGNTFYDIQYSNKKIAISISYENIEDYFQINIYLLNNGYFPDYDDKTKTLNLSKVNALVIKEISKKEIELNNDYFLIFEAHDHFQKKLIKSAKELRLSMKHLKEFPQFKL</sequence>
<dbReference type="RefSeq" id="WP_345214148.1">
    <property type="nucleotide sequence ID" value="NZ_BAABFT010000025.1"/>
</dbReference>
<protein>
    <recommendedName>
        <fullName evidence="3">DUF4304 domain-containing protein</fullName>
    </recommendedName>
</protein>
<evidence type="ECO:0008006" key="3">
    <source>
        <dbReference type="Google" id="ProtNLM"/>
    </source>
</evidence>
<keyword evidence="2" id="KW-1185">Reference proteome</keyword>
<evidence type="ECO:0000313" key="2">
    <source>
        <dbReference type="Proteomes" id="UP001500582"/>
    </source>
</evidence>
<comment type="caution">
    <text evidence="1">The sequence shown here is derived from an EMBL/GenBank/DDBJ whole genome shotgun (WGS) entry which is preliminary data.</text>
</comment>
<gene>
    <name evidence="1" type="ORF">GCM10023149_51930</name>
</gene>
<reference evidence="2" key="1">
    <citation type="journal article" date="2019" name="Int. J. Syst. Evol. Microbiol.">
        <title>The Global Catalogue of Microorganisms (GCM) 10K type strain sequencing project: providing services to taxonomists for standard genome sequencing and annotation.</title>
        <authorList>
            <consortium name="The Broad Institute Genomics Platform"/>
            <consortium name="The Broad Institute Genome Sequencing Center for Infectious Disease"/>
            <person name="Wu L."/>
            <person name="Ma J."/>
        </authorList>
    </citation>
    <scope>NUCLEOTIDE SEQUENCE [LARGE SCALE GENOMIC DNA]</scope>
    <source>
        <strain evidence="2">JCM 17705</strain>
    </source>
</reference>
<name>A0ABP8HK94_9SPHI</name>
<accession>A0ABP8HK94</accession>